<dbReference type="PIRSF" id="PIRSF000676">
    <property type="entry name" value="Homoser_kin"/>
    <property type="match status" value="1"/>
</dbReference>
<keyword evidence="7" id="KW-0963">Cytoplasm</keyword>
<evidence type="ECO:0000256" key="7">
    <source>
        <dbReference type="HAMAP-Rule" id="MF_00384"/>
    </source>
</evidence>
<dbReference type="Gene3D" id="3.30.70.890">
    <property type="entry name" value="GHMP kinase, C-terminal domain"/>
    <property type="match status" value="1"/>
</dbReference>
<dbReference type="Pfam" id="PF08544">
    <property type="entry name" value="GHMP_kinases_C"/>
    <property type="match status" value="1"/>
</dbReference>
<evidence type="ECO:0000256" key="5">
    <source>
        <dbReference type="ARBA" id="ARBA00022777"/>
    </source>
</evidence>
<gene>
    <name evidence="7" type="primary">thrB</name>
    <name evidence="11" type="ORF">RN87_06585</name>
</gene>
<keyword evidence="5 7" id="KW-0418">Kinase</keyword>
<dbReference type="PRINTS" id="PR00958">
    <property type="entry name" value="HOMSERKINASE"/>
</dbReference>
<organism evidence="11">
    <name type="scientific">Fusobacterium hwasookii ChDC F174</name>
    <dbReference type="NCBI Taxonomy" id="1307442"/>
    <lineage>
        <taxon>Bacteria</taxon>
        <taxon>Fusobacteriati</taxon>
        <taxon>Fusobacteriota</taxon>
        <taxon>Fusobacteriia</taxon>
        <taxon>Fusobacteriales</taxon>
        <taxon>Fusobacteriaceae</taxon>
        <taxon>Fusobacterium</taxon>
    </lineage>
</organism>
<evidence type="ECO:0000256" key="8">
    <source>
        <dbReference type="NCBIfam" id="TIGR00191"/>
    </source>
</evidence>
<comment type="pathway">
    <text evidence="7">Amino-acid biosynthesis; L-threonine biosynthesis; L-threonine from L-aspartate: step 4/5.</text>
</comment>
<keyword evidence="4 7" id="KW-0547">Nucleotide-binding</keyword>
<keyword evidence="2 7" id="KW-0808">Transferase</keyword>
<dbReference type="EC" id="2.7.1.39" evidence="7 8"/>
<dbReference type="GO" id="GO:0005737">
    <property type="term" value="C:cytoplasm"/>
    <property type="evidence" value="ECO:0007669"/>
    <property type="project" value="UniProtKB-SubCell"/>
</dbReference>
<dbReference type="InterPro" id="IPR000870">
    <property type="entry name" value="Homoserine_kinase"/>
</dbReference>
<dbReference type="AlphaFoldDB" id="A0A0S2ZMK3"/>
<dbReference type="InterPro" id="IPR036554">
    <property type="entry name" value="GHMP_kinase_C_sf"/>
</dbReference>
<dbReference type="HAMAP" id="MF_00384">
    <property type="entry name" value="Homoser_kinase"/>
    <property type="match status" value="1"/>
</dbReference>
<dbReference type="Gene3D" id="3.30.230.10">
    <property type="match status" value="1"/>
</dbReference>
<evidence type="ECO:0000259" key="9">
    <source>
        <dbReference type="Pfam" id="PF00288"/>
    </source>
</evidence>
<dbReference type="RefSeq" id="WP_029492622.1">
    <property type="nucleotide sequence ID" value="NZ_ATKF01000017.1"/>
</dbReference>
<dbReference type="EMBL" id="CP013331">
    <property type="protein sequence ID" value="ALQ40197.1"/>
    <property type="molecule type" value="Genomic_DNA"/>
</dbReference>
<dbReference type="GO" id="GO:0005524">
    <property type="term" value="F:ATP binding"/>
    <property type="evidence" value="ECO:0007669"/>
    <property type="project" value="UniProtKB-UniRule"/>
</dbReference>
<dbReference type="SUPFAM" id="SSF54211">
    <property type="entry name" value="Ribosomal protein S5 domain 2-like"/>
    <property type="match status" value="1"/>
</dbReference>
<comment type="similarity">
    <text evidence="7">Belongs to the GHMP kinase family. Homoserine kinase subfamily.</text>
</comment>
<feature type="binding site" evidence="7">
    <location>
        <begin position="81"/>
        <end position="91"/>
    </location>
    <ligand>
        <name>ATP</name>
        <dbReference type="ChEBI" id="CHEBI:30616"/>
    </ligand>
</feature>
<dbReference type="Pfam" id="PF00288">
    <property type="entry name" value="GHMP_kinases_N"/>
    <property type="match status" value="1"/>
</dbReference>
<dbReference type="OrthoDB" id="9769912at2"/>
<dbReference type="GO" id="GO:0009088">
    <property type="term" value="P:threonine biosynthetic process"/>
    <property type="evidence" value="ECO:0007669"/>
    <property type="project" value="UniProtKB-UniRule"/>
</dbReference>
<evidence type="ECO:0000313" key="12">
    <source>
        <dbReference type="Proteomes" id="UP000063275"/>
    </source>
</evidence>
<dbReference type="PANTHER" id="PTHR20861">
    <property type="entry name" value="HOMOSERINE/4-DIPHOSPHOCYTIDYL-2-C-METHYL-D-ERYTHRITOL KINASE"/>
    <property type="match status" value="1"/>
</dbReference>
<dbReference type="InterPro" id="IPR020568">
    <property type="entry name" value="Ribosomal_Su5_D2-typ_SF"/>
</dbReference>
<comment type="catalytic activity">
    <reaction evidence="7">
        <text>L-homoserine + ATP = O-phospho-L-homoserine + ADP + H(+)</text>
        <dbReference type="Rhea" id="RHEA:13985"/>
        <dbReference type="ChEBI" id="CHEBI:15378"/>
        <dbReference type="ChEBI" id="CHEBI:30616"/>
        <dbReference type="ChEBI" id="CHEBI:57476"/>
        <dbReference type="ChEBI" id="CHEBI:57590"/>
        <dbReference type="ChEBI" id="CHEBI:456216"/>
        <dbReference type="EC" id="2.7.1.39"/>
    </reaction>
</comment>
<dbReference type="InterPro" id="IPR013750">
    <property type="entry name" value="GHMP_kinase_C_dom"/>
</dbReference>
<accession>A0A0S2ZMK3</accession>
<comment type="function">
    <text evidence="7">Catalyzes the ATP-dependent phosphorylation of L-homoserine to L-homoserine phosphate.</text>
</comment>
<evidence type="ECO:0000313" key="11">
    <source>
        <dbReference type="EMBL" id="ALQ40197.1"/>
    </source>
</evidence>
<dbReference type="PANTHER" id="PTHR20861:SF1">
    <property type="entry name" value="HOMOSERINE KINASE"/>
    <property type="match status" value="1"/>
</dbReference>
<proteinExistence type="inferred from homology"/>
<comment type="subcellular location">
    <subcellularLocation>
        <location evidence="7">Cytoplasm</location>
    </subcellularLocation>
</comment>
<evidence type="ECO:0000259" key="10">
    <source>
        <dbReference type="Pfam" id="PF08544"/>
    </source>
</evidence>
<keyword evidence="3 7" id="KW-0791">Threonine biosynthesis</keyword>
<dbReference type="InterPro" id="IPR014721">
    <property type="entry name" value="Ribsml_uS5_D2-typ_fold_subgr"/>
</dbReference>
<dbReference type="NCBIfam" id="TIGR00191">
    <property type="entry name" value="thrB"/>
    <property type="match status" value="1"/>
</dbReference>
<evidence type="ECO:0000256" key="6">
    <source>
        <dbReference type="ARBA" id="ARBA00022840"/>
    </source>
</evidence>
<sequence length="294" mass="33162">MFEVRVPMTSANVACGFDTLGIAFQEYSIFDFELSNRLEFVNFEEEFCNEDNLVYIAFKKALNFLNKTVKGVKISLKKQAPIARGLGSSSTCVVAGIYGAYLLTGSEINKNDILKIATEIEGHPDNVAPAIFGNLCASCLVDDEAITVQYDVDDRFNFMALIPNFETKTADARKALPKELPLKDAIFSLSRLGIVLRAFENYDIDTLKKVLADKIHEPYRKKLIYEYEEVRNICESIESYGFFISGSGSTLINILTDENNVGLIKEKLKNLKYNWKVLFIKADKEGTTYEERNV</sequence>
<feature type="domain" description="GHMP kinase N-terminal" evidence="9">
    <location>
        <begin position="53"/>
        <end position="133"/>
    </location>
</feature>
<reference evidence="11 12" key="1">
    <citation type="submission" date="2015-11" db="EMBL/GenBank/DDBJ databases">
        <authorList>
            <person name="Zhang Y."/>
            <person name="Guo Z."/>
        </authorList>
    </citation>
    <scope>NUCLEOTIDE SEQUENCE [LARGE SCALE GENOMIC DNA]</scope>
    <source>
        <strain evidence="11 12">ChDC F174</strain>
    </source>
</reference>
<dbReference type="GO" id="GO:0004413">
    <property type="term" value="F:homoserine kinase activity"/>
    <property type="evidence" value="ECO:0007669"/>
    <property type="project" value="UniProtKB-UniRule"/>
</dbReference>
<evidence type="ECO:0000256" key="3">
    <source>
        <dbReference type="ARBA" id="ARBA00022697"/>
    </source>
</evidence>
<dbReference type="KEGG" id="fhw:RN87_06585"/>
<dbReference type="InterPro" id="IPR006204">
    <property type="entry name" value="GHMP_kinase_N_dom"/>
</dbReference>
<evidence type="ECO:0000256" key="1">
    <source>
        <dbReference type="ARBA" id="ARBA00022605"/>
    </source>
</evidence>
<keyword evidence="1 7" id="KW-0028">Amino-acid biosynthesis</keyword>
<evidence type="ECO:0000256" key="2">
    <source>
        <dbReference type="ARBA" id="ARBA00022679"/>
    </source>
</evidence>
<keyword evidence="6 7" id="KW-0067">ATP-binding</keyword>
<dbReference type="SUPFAM" id="SSF55060">
    <property type="entry name" value="GHMP Kinase, C-terminal domain"/>
    <property type="match status" value="1"/>
</dbReference>
<protein>
    <recommendedName>
        <fullName evidence="7 8">Homoserine kinase</fullName>
        <shortName evidence="7">HK</shortName>
        <shortName evidence="7">HSK</shortName>
        <ecNumber evidence="7 8">2.7.1.39</ecNumber>
    </recommendedName>
</protein>
<dbReference type="Proteomes" id="UP000063275">
    <property type="component" value="Chromosome"/>
</dbReference>
<evidence type="ECO:0000256" key="4">
    <source>
        <dbReference type="ARBA" id="ARBA00022741"/>
    </source>
</evidence>
<name>A0A0S2ZMK3_9FUSO</name>
<feature type="domain" description="GHMP kinase C-terminal" evidence="10">
    <location>
        <begin position="197"/>
        <end position="270"/>
    </location>
</feature>
<dbReference type="UniPathway" id="UPA00050">
    <property type="reaction ID" value="UER00064"/>
</dbReference>